<sequence length="63" mass="6709">MSPARARRLIEKATTRSAGTWCSSGIAQCRVGSLSSGTNRTSWVELVVDTHLSGVARHHDVSG</sequence>
<name>A0A371CHB5_9APHY</name>
<evidence type="ECO:0000313" key="2">
    <source>
        <dbReference type="Proteomes" id="UP000256964"/>
    </source>
</evidence>
<dbReference type="EMBL" id="KZ857690">
    <property type="protein sequence ID" value="RDX39663.1"/>
    <property type="molecule type" value="Genomic_DNA"/>
</dbReference>
<protein>
    <submittedName>
        <fullName evidence="1">Uncharacterized protein</fullName>
    </submittedName>
</protein>
<keyword evidence="2" id="KW-1185">Reference proteome</keyword>
<dbReference type="Proteomes" id="UP000256964">
    <property type="component" value="Unassembled WGS sequence"/>
</dbReference>
<proteinExistence type="predicted"/>
<organism evidence="1 2">
    <name type="scientific">Lentinus brumalis</name>
    <dbReference type="NCBI Taxonomy" id="2498619"/>
    <lineage>
        <taxon>Eukaryota</taxon>
        <taxon>Fungi</taxon>
        <taxon>Dikarya</taxon>
        <taxon>Basidiomycota</taxon>
        <taxon>Agaricomycotina</taxon>
        <taxon>Agaricomycetes</taxon>
        <taxon>Polyporales</taxon>
        <taxon>Polyporaceae</taxon>
        <taxon>Lentinus</taxon>
    </lineage>
</organism>
<dbReference type="AlphaFoldDB" id="A0A371CHB5"/>
<gene>
    <name evidence="1" type="ORF">OH76DRAFT_1490928</name>
</gene>
<reference evidence="1 2" key="1">
    <citation type="journal article" date="2018" name="Biotechnol. Biofuels">
        <title>Integrative visual omics of the white-rot fungus Polyporus brumalis exposes the biotechnological potential of its oxidative enzymes for delignifying raw plant biomass.</title>
        <authorList>
            <person name="Miyauchi S."/>
            <person name="Rancon A."/>
            <person name="Drula E."/>
            <person name="Hage H."/>
            <person name="Chaduli D."/>
            <person name="Favel A."/>
            <person name="Grisel S."/>
            <person name="Henrissat B."/>
            <person name="Herpoel-Gimbert I."/>
            <person name="Ruiz-Duenas F.J."/>
            <person name="Chevret D."/>
            <person name="Hainaut M."/>
            <person name="Lin J."/>
            <person name="Wang M."/>
            <person name="Pangilinan J."/>
            <person name="Lipzen A."/>
            <person name="Lesage-Meessen L."/>
            <person name="Navarro D."/>
            <person name="Riley R."/>
            <person name="Grigoriev I.V."/>
            <person name="Zhou S."/>
            <person name="Raouche S."/>
            <person name="Rosso M.N."/>
        </authorList>
    </citation>
    <scope>NUCLEOTIDE SEQUENCE [LARGE SCALE GENOMIC DNA]</scope>
    <source>
        <strain evidence="1 2">BRFM 1820</strain>
    </source>
</reference>
<evidence type="ECO:0000313" key="1">
    <source>
        <dbReference type="EMBL" id="RDX39663.1"/>
    </source>
</evidence>
<accession>A0A371CHB5</accession>